<keyword evidence="3 5" id="KW-0269">Exonuclease</keyword>
<dbReference type="InterPro" id="IPR013520">
    <property type="entry name" value="Ribonucl_H"/>
</dbReference>
<dbReference type="SUPFAM" id="SSF53098">
    <property type="entry name" value="Ribonuclease H-like"/>
    <property type="match status" value="1"/>
</dbReference>
<evidence type="ECO:0000256" key="3">
    <source>
        <dbReference type="ARBA" id="ARBA00022839"/>
    </source>
</evidence>
<dbReference type="Pfam" id="PF00929">
    <property type="entry name" value="RNase_T"/>
    <property type="match status" value="1"/>
</dbReference>
<accession>A0A8J6MAX3</accession>
<dbReference type="EMBL" id="JACOPQ010000001">
    <property type="protein sequence ID" value="MBC5735531.1"/>
    <property type="molecule type" value="Genomic_DNA"/>
</dbReference>
<sequence length="332" mass="37229">MSEIGMGIDSIIVFDLEWNGGCGEAQLNEILQIGALRLERFDGPVVDTFRAFVKPIVHKTLNKAARALPFSMEELVGGEPFPLALERFLSWCGEDCLFASWGPHDLKELRDNAAFWKVNIPLPEAACDLQAAAGKVFGAKGEIALSVMAEYLGLLDSLDFHDALNDAFYAAMIGRTVVAMGGEDMILACCHSSIFDRYTYATFRPYDLYPYVVHTGPRHGGFTGEKAVLNNRNVRRQFCPVCGKLLNIARWYPLGEYSYLAGVTCPEHGRQYFWATLSLSGKGTWRGKVHTLKMGPDIQTLYKRCDKESVILCKRFKHRKRKTRHQPILQGP</sequence>
<dbReference type="Proteomes" id="UP000607645">
    <property type="component" value="Unassembled WGS sequence"/>
</dbReference>
<feature type="domain" description="Exonuclease" evidence="4">
    <location>
        <begin position="10"/>
        <end position="183"/>
    </location>
</feature>
<dbReference type="PANTHER" id="PTHR23044">
    <property type="entry name" value="3'-5' EXONUCLEASE ERI1-RELATED"/>
    <property type="match status" value="1"/>
</dbReference>
<evidence type="ECO:0000259" key="4">
    <source>
        <dbReference type="SMART" id="SM00479"/>
    </source>
</evidence>
<dbReference type="InterPro" id="IPR012337">
    <property type="entry name" value="RNaseH-like_sf"/>
</dbReference>
<evidence type="ECO:0000313" key="6">
    <source>
        <dbReference type="Proteomes" id="UP000607645"/>
    </source>
</evidence>
<organism evidence="5 6">
    <name type="scientific">Lawsonibacter faecis</name>
    <dbReference type="NCBI Taxonomy" id="2763052"/>
    <lineage>
        <taxon>Bacteria</taxon>
        <taxon>Bacillati</taxon>
        <taxon>Bacillota</taxon>
        <taxon>Clostridia</taxon>
        <taxon>Eubacteriales</taxon>
        <taxon>Oscillospiraceae</taxon>
        <taxon>Lawsonibacter</taxon>
    </lineage>
</organism>
<comment type="caution">
    <text evidence="5">The sequence shown here is derived from an EMBL/GenBank/DDBJ whole genome shotgun (WGS) entry which is preliminary data.</text>
</comment>
<gene>
    <name evidence="5" type="ORF">H8S62_00730</name>
</gene>
<dbReference type="Gene3D" id="3.30.420.10">
    <property type="entry name" value="Ribonuclease H-like superfamily/Ribonuclease H"/>
    <property type="match status" value="1"/>
</dbReference>
<keyword evidence="1" id="KW-0540">Nuclease</keyword>
<evidence type="ECO:0000313" key="5">
    <source>
        <dbReference type="EMBL" id="MBC5735531.1"/>
    </source>
</evidence>
<keyword evidence="6" id="KW-1185">Reference proteome</keyword>
<dbReference type="AlphaFoldDB" id="A0A8J6MAX3"/>
<proteinExistence type="predicted"/>
<protein>
    <submittedName>
        <fullName evidence="5">Exonuclease domain-containing protein</fullName>
    </submittedName>
</protein>
<dbReference type="RefSeq" id="WP_186918188.1">
    <property type="nucleotide sequence ID" value="NZ_JACOPQ010000001.1"/>
</dbReference>
<dbReference type="SMART" id="SM00479">
    <property type="entry name" value="EXOIII"/>
    <property type="match status" value="1"/>
</dbReference>
<dbReference type="InterPro" id="IPR047201">
    <property type="entry name" value="ERI-1_3'hExo-like"/>
</dbReference>
<dbReference type="PANTHER" id="PTHR23044:SF61">
    <property type="entry name" value="3'-5' EXORIBONUCLEASE 1-RELATED"/>
    <property type="match status" value="1"/>
</dbReference>
<keyword evidence="2" id="KW-0378">Hydrolase</keyword>
<dbReference type="InterPro" id="IPR051274">
    <property type="entry name" value="3-5_Exoribonuclease"/>
</dbReference>
<dbReference type="CDD" id="cd06133">
    <property type="entry name" value="ERI-1_3'hExo_like"/>
    <property type="match status" value="1"/>
</dbReference>
<name>A0A8J6MAX3_9FIRM</name>
<dbReference type="InterPro" id="IPR036397">
    <property type="entry name" value="RNaseH_sf"/>
</dbReference>
<dbReference type="GO" id="GO:0003676">
    <property type="term" value="F:nucleic acid binding"/>
    <property type="evidence" value="ECO:0007669"/>
    <property type="project" value="InterPro"/>
</dbReference>
<evidence type="ECO:0000256" key="2">
    <source>
        <dbReference type="ARBA" id="ARBA00022801"/>
    </source>
</evidence>
<reference evidence="5" key="1">
    <citation type="submission" date="2020-08" db="EMBL/GenBank/DDBJ databases">
        <title>Genome public.</title>
        <authorList>
            <person name="Liu C."/>
            <person name="Sun Q."/>
        </authorList>
    </citation>
    <scope>NUCLEOTIDE SEQUENCE</scope>
    <source>
        <strain evidence="5">NSJ-52</strain>
    </source>
</reference>
<evidence type="ECO:0000256" key="1">
    <source>
        <dbReference type="ARBA" id="ARBA00022722"/>
    </source>
</evidence>
<dbReference type="GO" id="GO:0000175">
    <property type="term" value="F:3'-5'-RNA exonuclease activity"/>
    <property type="evidence" value="ECO:0007669"/>
    <property type="project" value="InterPro"/>
</dbReference>